<reference evidence="1 2" key="1">
    <citation type="journal article" date="2014" name="Genome Announc.">
        <title>Draft Genome Sequences of Marine Flavobacterium Algibacter lectus Strains SS8 and NR4.</title>
        <authorList>
            <person name="Takatani N."/>
            <person name="Nakanishi M."/>
            <person name="Meirelles P."/>
            <person name="Mino S."/>
            <person name="Suda W."/>
            <person name="Oshima K."/>
            <person name="Hattori M."/>
            <person name="Ohkuma M."/>
            <person name="Hosokawa M."/>
            <person name="Miyashita K."/>
            <person name="Thompson F.L."/>
            <person name="Niwa A."/>
            <person name="Sawabe T."/>
            <person name="Sawabe T."/>
        </authorList>
    </citation>
    <scope>NUCLEOTIDE SEQUENCE [LARGE SCALE GENOMIC DNA]</scope>
    <source>
        <strain evidence="1 2">JCM 19300</strain>
    </source>
</reference>
<accession>A0A090VK41</accession>
<protein>
    <submittedName>
        <fullName evidence="1">Uncharacterized protein</fullName>
    </submittedName>
</protein>
<proteinExistence type="predicted"/>
<gene>
    <name evidence="1" type="ORF">JCM19300_2846</name>
</gene>
<dbReference type="AlphaFoldDB" id="A0A090VK41"/>
<dbReference type="EMBL" id="BBNQ01000033">
    <property type="protein sequence ID" value="GAL65086.1"/>
    <property type="molecule type" value="Genomic_DNA"/>
</dbReference>
<name>A0A090VK41_9FLAO</name>
<evidence type="ECO:0000313" key="2">
    <source>
        <dbReference type="Proteomes" id="UP000029644"/>
    </source>
</evidence>
<comment type="caution">
    <text evidence="1">The sequence shown here is derived from an EMBL/GenBank/DDBJ whole genome shotgun (WGS) entry which is preliminary data.</text>
</comment>
<dbReference type="Proteomes" id="UP000029644">
    <property type="component" value="Unassembled WGS sequence"/>
</dbReference>
<sequence length="39" mass="4696">MQKFQYKQTFIAKKIKNETKYSSIAFNVMPNVLQRKKTN</sequence>
<evidence type="ECO:0000313" key="1">
    <source>
        <dbReference type="EMBL" id="GAL65086.1"/>
    </source>
</evidence>
<organism evidence="1 2">
    <name type="scientific">Algibacter lectus</name>
    <dbReference type="NCBI Taxonomy" id="221126"/>
    <lineage>
        <taxon>Bacteria</taxon>
        <taxon>Pseudomonadati</taxon>
        <taxon>Bacteroidota</taxon>
        <taxon>Flavobacteriia</taxon>
        <taxon>Flavobacteriales</taxon>
        <taxon>Flavobacteriaceae</taxon>
        <taxon>Algibacter</taxon>
    </lineage>
</organism>